<dbReference type="EMBL" id="CAQQ02044456">
    <property type="status" value="NOT_ANNOTATED_CDS"/>
    <property type="molecule type" value="Genomic_DNA"/>
</dbReference>
<feature type="compositionally biased region" description="Low complexity" evidence="1">
    <location>
        <begin position="91"/>
        <end position="102"/>
    </location>
</feature>
<reference evidence="3" key="1">
    <citation type="submission" date="2013-02" db="EMBL/GenBank/DDBJ databases">
        <authorList>
            <person name="Hughes D."/>
        </authorList>
    </citation>
    <scope>NUCLEOTIDE SEQUENCE</scope>
    <source>
        <strain>Durham</strain>
        <strain evidence="3">NC isolate 2 -- Noor lab</strain>
    </source>
</reference>
<evidence type="ECO:0000256" key="1">
    <source>
        <dbReference type="SAM" id="MobiDB-lite"/>
    </source>
</evidence>
<reference evidence="2" key="2">
    <citation type="submission" date="2015-06" db="UniProtKB">
        <authorList>
            <consortium name="EnsemblMetazoa"/>
        </authorList>
    </citation>
    <scope>IDENTIFICATION</scope>
</reference>
<accession>T1GIB6</accession>
<dbReference type="PANTHER" id="PTHR16057:SF1">
    <property type="entry name" value="PROTEIN LINES HOMOLOG 1"/>
    <property type="match status" value="1"/>
</dbReference>
<dbReference type="EMBL" id="CAQQ02044460">
    <property type="status" value="NOT_ANNOTATED_CDS"/>
    <property type="molecule type" value="Genomic_DNA"/>
</dbReference>
<dbReference type="EMBL" id="CAQQ02044455">
    <property type="status" value="NOT_ANNOTATED_CDS"/>
    <property type="molecule type" value="Genomic_DNA"/>
</dbReference>
<dbReference type="EMBL" id="CAQQ02044459">
    <property type="status" value="NOT_ANNOTATED_CDS"/>
    <property type="molecule type" value="Genomic_DNA"/>
</dbReference>
<dbReference type="PANTHER" id="PTHR16057">
    <property type="entry name" value="WINS1, 2 PROTEIN"/>
    <property type="match status" value="1"/>
</dbReference>
<dbReference type="AlphaFoldDB" id="T1GIB6"/>
<feature type="compositionally biased region" description="Basic and acidic residues" evidence="1">
    <location>
        <begin position="1"/>
        <end position="18"/>
    </location>
</feature>
<sequence>MQTEQKEFHEMVLRKDRSPIMSSSSSSVSVSSTNEQPVSKKQRIEDEDSSTTATSTASTTTNTLPASEPPDVIGKNESGNNCPTVDEVDKSLPSTSSSSNLLQTAGTVPDLVKTNHPPDEMGDFEECLLKQCLCSVSETTLSKPFENLRKLEGLKDWPVDKLIQFLSNIQLLFEVYLKQNSKGFICSTIMDVCEFLVQKNHSLIDEIIDLANSSSNYVQFVSARVIASFLVITKNHIIDENENQQY</sequence>
<proteinExistence type="predicted"/>
<dbReference type="EMBL" id="CAQQ02044458">
    <property type="status" value="NOT_ANNOTATED_CDS"/>
    <property type="molecule type" value="Genomic_DNA"/>
</dbReference>
<protein>
    <submittedName>
        <fullName evidence="2">Uncharacterized protein</fullName>
    </submittedName>
</protein>
<feature type="compositionally biased region" description="Low complexity" evidence="1">
    <location>
        <begin position="22"/>
        <end position="32"/>
    </location>
</feature>
<dbReference type="EMBL" id="CAQQ02044457">
    <property type="status" value="NOT_ANNOTATED_CDS"/>
    <property type="molecule type" value="Genomic_DNA"/>
</dbReference>
<dbReference type="HOGENOM" id="CLU_1130188_0_0_1"/>
<evidence type="ECO:0000313" key="3">
    <source>
        <dbReference type="Proteomes" id="UP000015102"/>
    </source>
</evidence>
<dbReference type="EnsemblMetazoa" id="MESCA003186-RA">
    <property type="protein sequence ID" value="MESCA003186-PA"/>
    <property type="gene ID" value="MESCA003186"/>
</dbReference>
<dbReference type="Proteomes" id="UP000015102">
    <property type="component" value="Unassembled WGS sequence"/>
</dbReference>
<feature type="compositionally biased region" description="Low complexity" evidence="1">
    <location>
        <begin position="50"/>
        <end position="61"/>
    </location>
</feature>
<feature type="region of interest" description="Disordered" evidence="1">
    <location>
        <begin position="1"/>
        <end position="115"/>
    </location>
</feature>
<dbReference type="InterPro" id="IPR024875">
    <property type="entry name" value="Protein_Lines"/>
</dbReference>
<organism evidence="2 3">
    <name type="scientific">Megaselia scalaris</name>
    <name type="common">Humpbacked fly</name>
    <name type="synonym">Phora scalaris</name>
    <dbReference type="NCBI Taxonomy" id="36166"/>
    <lineage>
        <taxon>Eukaryota</taxon>
        <taxon>Metazoa</taxon>
        <taxon>Ecdysozoa</taxon>
        <taxon>Arthropoda</taxon>
        <taxon>Hexapoda</taxon>
        <taxon>Insecta</taxon>
        <taxon>Pterygota</taxon>
        <taxon>Neoptera</taxon>
        <taxon>Endopterygota</taxon>
        <taxon>Diptera</taxon>
        <taxon>Brachycera</taxon>
        <taxon>Muscomorpha</taxon>
        <taxon>Platypezoidea</taxon>
        <taxon>Phoridae</taxon>
        <taxon>Megaseliini</taxon>
        <taxon>Megaselia</taxon>
    </lineage>
</organism>
<evidence type="ECO:0000313" key="2">
    <source>
        <dbReference type="EnsemblMetazoa" id="MESCA003186-PA"/>
    </source>
</evidence>
<keyword evidence="3" id="KW-1185">Reference proteome</keyword>
<name>T1GIB6_MEGSC</name>